<feature type="domain" description="MacB-like periplasmic core" evidence="9">
    <location>
        <begin position="28"/>
        <end position="238"/>
    </location>
</feature>
<feature type="domain" description="ABC3 transporter permease C-terminal" evidence="8">
    <location>
        <begin position="274"/>
        <end position="408"/>
    </location>
</feature>
<feature type="transmembrane region" description="Helical" evidence="7">
    <location>
        <begin position="322"/>
        <end position="342"/>
    </location>
</feature>
<dbReference type="EMBL" id="FTMS01000015">
    <property type="protein sequence ID" value="SIQ80228.1"/>
    <property type="molecule type" value="Genomic_DNA"/>
</dbReference>
<evidence type="ECO:0000256" key="4">
    <source>
        <dbReference type="ARBA" id="ARBA00022692"/>
    </source>
</evidence>
<dbReference type="InterPro" id="IPR051447">
    <property type="entry name" value="Lipoprotein-release_system"/>
</dbReference>
<feature type="transmembrane region" description="Helical" evidence="7">
    <location>
        <begin position="270"/>
        <end position="290"/>
    </location>
</feature>
<evidence type="ECO:0000259" key="8">
    <source>
        <dbReference type="Pfam" id="PF02687"/>
    </source>
</evidence>
<keyword evidence="5 7" id="KW-1133">Transmembrane helix</keyword>
<protein>
    <submittedName>
        <fullName evidence="10">Lipoprotein-releasing system permease protein</fullName>
    </submittedName>
</protein>
<reference evidence="10 11" key="1">
    <citation type="submission" date="2017-01" db="EMBL/GenBank/DDBJ databases">
        <authorList>
            <person name="Mah S.A."/>
            <person name="Swanson W.J."/>
            <person name="Moy G.W."/>
            <person name="Vacquier V.D."/>
        </authorList>
    </citation>
    <scope>NUCLEOTIDE SEQUENCE [LARGE SCALE GENOMIC DNA]</scope>
    <source>
        <strain evidence="10 11">ASpG1</strain>
    </source>
</reference>
<keyword evidence="6 7" id="KW-0472">Membrane</keyword>
<dbReference type="Pfam" id="PF12704">
    <property type="entry name" value="MacB_PCD"/>
    <property type="match status" value="1"/>
</dbReference>
<dbReference type="GO" id="GO:0044874">
    <property type="term" value="P:lipoprotein localization to outer membrane"/>
    <property type="evidence" value="ECO:0007669"/>
    <property type="project" value="TreeGrafter"/>
</dbReference>
<dbReference type="OrthoDB" id="356343at2"/>
<dbReference type="InterPro" id="IPR003838">
    <property type="entry name" value="ABC3_permease_C"/>
</dbReference>
<sequence>MKGLGWIVFVSRRLLVARRSRGGGAGLFSILGIAAGVTTLVAVLAVMNGFQMGMIENILEVNSSHLRLYTPYSADSPDRAEEVADLLRPLRGVRSVTVSAELQTLVRGYWAEPRGAVIRAVPPDWLQQDPGAADQLKIVEGDFDLRSRGGVVVGQQLARSLGVRLGDTLAVTHIPGGGLRPAEEALEIRGIFRTGYLDYDLGWAFVSLATAAEDLKAREELVLGVKLDNRYGDQAAAELISRKVGPGYPLVSWRVFNRGIFGALRAEKGMMTLLISLIFLVVSGNIYQLLRRSILERSEDIAILRALGAPDRSVRSVFILEGWMIGVVGSALGLLGGLFLALNVNEIFAALETLSGFFLQRGARIFSPSHFYIQEVPVRIFPEELFLVCLGATGVSVFSAMMAVRAVAEYRPMELLRSR</sequence>
<comment type="similarity">
    <text evidence="2">Belongs to the ABC-4 integral membrane protein family. LolC/E subfamily.</text>
</comment>
<dbReference type="Pfam" id="PF02687">
    <property type="entry name" value="FtsX"/>
    <property type="match status" value="1"/>
</dbReference>
<dbReference type="GO" id="GO:0098797">
    <property type="term" value="C:plasma membrane protein complex"/>
    <property type="evidence" value="ECO:0007669"/>
    <property type="project" value="TreeGrafter"/>
</dbReference>
<dbReference type="STRING" id="159291.SAMN05920897_11554"/>
<dbReference type="InterPro" id="IPR025857">
    <property type="entry name" value="MacB_PCD"/>
</dbReference>
<dbReference type="RefSeq" id="WP_159438789.1">
    <property type="nucleotide sequence ID" value="NZ_FTMS01000015.1"/>
</dbReference>
<evidence type="ECO:0000256" key="1">
    <source>
        <dbReference type="ARBA" id="ARBA00004651"/>
    </source>
</evidence>
<dbReference type="AlphaFoldDB" id="A0A1N6VR37"/>
<evidence type="ECO:0000256" key="5">
    <source>
        <dbReference type="ARBA" id="ARBA00022989"/>
    </source>
</evidence>
<organism evidence="10 11">
    <name type="scientific">Alkalispirochaeta americana</name>
    <dbReference type="NCBI Taxonomy" id="159291"/>
    <lineage>
        <taxon>Bacteria</taxon>
        <taxon>Pseudomonadati</taxon>
        <taxon>Spirochaetota</taxon>
        <taxon>Spirochaetia</taxon>
        <taxon>Spirochaetales</taxon>
        <taxon>Spirochaetaceae</taxon>
        <taxon>Alkalispirochaeta</taxon>
    </lineage>
</organism>
<keyword evidence="10" id="KW-0449">Lipoprotein</keyword>
<evidence type="ECO:0000256" key="2">
    <source>
        <dbReference type="ARBA" id="ARBA00005236"/>
    </source>
</evidence>
<keyword evidence="3" id="KW-1003">Cell membrane</keyword>
<keyword evidence="4 7" id="KW-0812">Transmembrane</keyword>
<proteinExistence type="inferred from homology"/>
<dbReference type="Proteomes" id="UP000186400">
    <property type="component" value="Unassembled WGS sequence"/>
</dbReference>
<name>A0A1N6VR37_9SPIO</name>
<evidence type="ECO:0000256" key="7">
    <source>
        <dbReference type="SAM" id="Phobius"/>
    </source>
</evidence>
<evidence type="ECO:0000256" key="6">
    <source>
        <dbReference type="ARBA" id="ARBA00023136"/>
    </source>
</evidence>
<dbReference type="PANTHER" id="PTHR30489:SF0">
    <property type="entry name" value="LIPOPROTEIN-RELEASING SYSTEM TRANSMEMBRANE PROTEIN LOLE"/>
    <property type="match status" value="1"/>
</dbReference>
<accession>A0A1N6VR37</accession>
<dbReference type="PANTHER" id="PTHR30489">
    <property type="entry name" value="LIPOPROTEIN-RELEASING SYSTEM TRANSMEMBRANE PROTEIN LOLE"/>
    <property type="match status" value="1"/>
</dbReference>
<evidence type="ECO:0000259" key="9">
    <source>
        <dbReference type="Pfam" id="PF12704"/>
    </source>
</evidence>
<feature type="transmembrane region" description="Helical" evidence="7">
    <location>
        <begin position="27"/>
        <end position="47"/>
    </location>
</feature>
<evidence type="ECO:0000313" key="11">
    <source>
        <dbReference type="Proteomes" id="UP000186400"/>
    </source>
</evidence>
<comment type="subcellular location">
    <subcellularLocation>
        <location evidence="1">Cell membrane</location>
        <topology evidence="1">Multi-pass membrane protein</topology>
    </subcellularLocation>
</comment>
<feature type="transmembrane region" description="Helical" evidence="7">
    <location>
        <begin position="385"/>
        <end position="408"/>
    </location>
</feature>
<evidence type="ECO:0000313" key="10">
    <source>
        <dbReference type="EMBL" id="SIQ80228.1"/>
    </source>
</evidence>
<gene>
    <name evidence="10" type="ORF">SAMN05920897_11554</name>
</gene>
<evidence type="ECO:0000256" key="3">
    <source>
        <dbReference type="ARBA" id="ARBA00022475"/>
    </source>
</evidence>
<keyword evidence="11" id="KW-1185">Reference proteome</keyword>